<feature type="binding site" evidence="7">
    <location>
        <position position="319"/>
    </location>
    <ligand>
        <name>3-phosphoshikimate</name>
        <dbReference type="ChEBI" id="CHEBI:145989"/>
    </ligand>
</feature>
<keyword evidence="5 7" id="KW-0057">Aromatic amino acid biosynthesis</keyword>
<protein>
    <recommendedName>
        <fullName evidence="7">3-phosphoshikimate 1-carboxyvinyltransferase</fullName>
        <ecNumber evidence="7">2.5.1.19</ecNumber>
    </recommendedName>
    <alternativeName>
        <fullName evidence="7">5-enolpyruvylshikimate-3-phosphate synthase</fullName>
        <shortName evidence="7">EPSP synthase</shortName>
        <shortName evidence="7">EPSPS</shortName>
    </alternativeName>
</protein>
<comment type="catalytic activity">
    <reaction evidence="6">
        <text>3-phosphoshikimate + phosphoenolpyruvate = 5-O-(1-carboxyvinyl)-3-phosphoshikimate + phosphate</text>
        <dbReference type="Rhea" id="RHEA:21256"/>
        <dbReference type="ChEBI" id="CHEBI:43474"/>
        <dbReference type="ChEBI" id="CHEBI:57701"/>
        <dbReference type="ChEBI" id="CHEBI:58702"/>
        <dbReference type="ChEBI" id="CHEBI:145989"/>
        <dbReference type="EC" id="2.5.1.19"/>
    </reaction>
    <physiologicalReaction direction="left-to-right" evidence="6">
        <dbReference type="Rhea" id="RHEA:21257"/>
    </physiologicalReaction>
</comment>
<dbReference type="Proteomes" id="UP001592528">
    <property type="component" value="Unassembled WGS sequence"/>
</dbReference>
<comment type="caution">
    <text evidence="7">Lacks conserved residue(s) required for the propagation of feature annotation.</text>
</comment>
<proteinExistence type="inferred from homology"/>
<dbReference type="PROSITE" id="PS00885">
    <property type="entry name" value="EPSP_SYNTHASE_2"/>
    <property type="match status" value="1"/>
</dbReference>
<dbReference type="Gene3D" id="3.65.10.10">
    <property type="entry name" value="Enolpyruvate transferase domain"/>
    <property type="match status" value="2"/>
</dbReference>
<keyword evidence="10" id="KW-1185">Reference proteome</keyword>
<feature type="binding site" evidence="7">
    <location>
        <position position="109"/>
    </location>
    <ligand>
        <name>phosphoenolpyruvate</name>
        <dbReference type="ChEBI" id="CHEBI:58702"/>
    </ligand>
</feature>
<comment type="pathway">
    <text evidence="1 7">Metabolic intermediate biosynthesis; chorismate biosynthesis; chorismate from D-erythrose 4-phosphate and phosphoenolpyruvate: step 6/7.</text>
</comment>
<dbReference type="CDD" id="cd01556">
    <property type="entry name" value="EPSP_synthase"/>
    <property type="match status" value="1"/>
</dbReference>
<feature type="binding site" evidence="7">
    <location>
        <position position="323"/>
    </location>
    <ligand>
        <name>3-phosphoshikimate</name>
        <dbReference type="ChEBI" id="CHEBI:145989"/>
    </ligand>
</feature>
<feature type="binding site" evidence="7">
    <location>
        <position position="155"/>
    </location>
    <ligand>
        <name>3-phosphoshikimate</name>
        <dbReference type="ChEBI" id="CHEBI:145989"/>
    </ligand>
</feature>
<feature type="binding site" evidence="7">
    <location>
        <position position="399"/>
    </location>
    <ligand>
        <name>phosphoenolpyruvate</name>
        <dbReference type="ChEBI" id="CHEBI:58702"/>
    </ligand>
</feature>
<comment type="subcellular location">
    <subcellularLocation>
        <location evidence="7">Cytoplasm</location>
    </subcellularLocation>
</comment>
<dbReference type="InterPro" id="IPR036968">
    <property type="entry name" value="Enolpyruvate_Tfrase_sf"/>
</dbReference>
<feature type="binding site" evidence="7">
    <location>
        <position position="10"/>
    </location>
    <ligand>
        <name>phosphoenolpyruvate</name>
        <dbReference type="ChEBI" id="CHEBI:58702"/>
    </ligand>
</feature>
<dbReference type="HAMAP" id="MF_00210">
    <property type="entry name" value="EPSP_synth"/>
    <property type="match status" value="1"/>
</dbReference>
<organism evidence="9 10">
    <name type="scientific">Streptacidiphilus cavernicola</name>
    <dbReference type="NCBI Taxonomy" id="3342716"/>
    <lineage>
        <taxon>Bacteria</taxon>
        <taxon>Bacillati</taxon>
        <taxon>Actinomycetota</taxon>
        <taxon>Actinomycetes</taxon>
        <taxon>Kitasatosporales</taxon>
        <taxon>Streptomycetaceae</taxon>
        <taxon>Streptacidiphilus</taxon>
    </lineage>
</organism>
<feature type="binding site" evidence="7">
    <location>
        <position position="296"/>
    </location>
    <ligand>
        <name>3-phosphoshikimate</name>
        <dbReference type="ChEBI" id="CHEBI:145989"/>
    </ligand>
</feature>
<evidence type="ECO:0000256" key="1">
    <source>
        <dbReference type="ARBA" id="ARBA00004811"/>
    </source>
</evidence>
<evidence type="ECO:0000256" key="6">
    <source>
        <dbReference type="ARBA" id="ARBA00044633"/>
    </source>
</evidence>
<feature type="active site" description="Proton acceptor" evidence="7">
    <location>
        <position position="296"/>
    </location>
</feature>
<feature type="binding site" evidence="7">
    <location>
        <position position="157"/>
    </location>
    <ligand>
        <name>3-phosphoshikimate</name>
        <dbReference type="ChEBI" id="CHEBI:145989"/>
    </ligand>
</feature>
<dbReference type="EMBL" id="JBHEZZ010000020">
    <property type="protein sequence ID" value="MFC1405406.1"/>
    <property type="molecule type" value="Genomic_DNA"/>
</dbReference>
<dbReference type="SUPFAM" id="SSF55205">
    <property type="entry name" value="EPT/RTPC-like"/>
    <property type="match status" value="1"/>
</dbReference>
<dbReference type="InterPro" id="IPR013792">
    <property type="entry name" value="RNA3'P_cycl/enolpyr_Trfase_a/b"/>
</dbReference>
<feature type="binding site" evidence="7">
    <location>
        <position position="15"/>
    </location>
    <ligand>
        <name>3-phosphoshikimate</name>
        <dbReference type="ChEBI" id="CHEBI:145989"/>
    </ligand>
</feature>
<evidence type="ECO:0000313" key="10">
    <source>
        <dbReference type="Proteomes" id="UP001592528"/>
    </source>
</evidence>
<evidence type="ECO:0000259" key="8">
    <source>
        <dbReference type="Pfam" id="PF00275"/>
    </source>
</evidence>
<keyword evidence="4 7" id="KW-0808">Transferase</keyword>
<keyword evidence="7" id="KW-0963">Cytoplasm</keyword>
<dbReference type="GO" id="GO:0003866">
    <property type="term" value="F:3-phosphoshikimate 1-carboxyvinyltransferase activity"/>
    <property type="evidence" value="ECO:0007669"/>
    <property type="project" value="UniProtKB-EC"/>
</dbReference>
<reference evidence="9 10" key="1">
    <citation type="submission" date="2024-09" db="EMBL/GenBank/DDBJ databases">
        <authorList>
            <person name="Lee S.D."/>
        </authorList>
    </citation>
    <scope>NUCLEOTIDE SEQUENCE [LARGE SCALE GENOMIC DNA]</scope>
    <source>
        <strain evidence="9 10">N1-5</strain>
    </source>
</reference>
<comment type="function">
    <text evidence="7">Catalyzes the transfer of the enolpyruvyl moiety of phosphoenolpyruvate (PEP) to the 5-hydroxyl of shikimate-3-phosphate (S3P) to produce enolpyruvyl shikimate-3-phosphate and inorganic phosphate.</text>
</comment>
<comment type="similarity">
    <text evidence="2 7">Belongs to the EPSP synthase family.</text>
</comment>
<feature type="binding site" evidence="7">
    <location>
        <position position="157"/>
    </location>
    <ligand>
        <name>phosphoenolpyruvate</name>
        <dbReference type="ChEBI" id="CHEBI:58702"/>
    </ligand>
</feature>
<dbReference type="InterPro" id="IPR006264">
    <property type="entry name" value="EPSP_synthase"/>
</dbReference>
<feature type="binding site" evidence="7">
    <location>
        <position position="10"/>
    </location>
    <ligand>
        <name>3-phosphoshikimate</name>
        <dbReference type="ChEBI" id="CHEBI:145989"/>
    </ligand>
</feature>
<dbReference type="RefSeq" id="WP_030262483.1">
    <property type="nucleotide sequence ID" value="NZ_JBHEZZ010000020.1"/>
</dbReference>
<comment type="subunit">
    <text evidence="7">Monomer.</text>
</comment>
<evidence type="ECO:0000256" key="2">
    <source>
        <dbReference type="ARBA" id="ARBA00009948"/>
    </source>
</evidence>
<dbReference type="EC" id="2.5.1.19" evidence="7"/>
<feature type="binding site" evidence="7">
    <location>
        <position position="327"/>
    </location>
    <ligand>
        <name>phosphoenolpyruvate</name>
        <dbReference type="ChEBI" id="CHEBI:58702"/>
    </ligand>
</feature>
<dbReference type="InterPro" id="IPR001986">
    <property type="entry name" value="Enolpyruvate_Tfrase_dom"/>
</dbReference>
<feature type="binding site" evidence="7">
    <location>
        <position position="11"/>
    </location>
    <ligand>
        <name>3-phosphoshikimate</name>
        <dbReference type="ChEBI" id="CHEBI:145989"/>
    </ligand>
</feature>
<evidence type="ECO:0000256" key="4">
    <source>
        <dbReference type="ARBA" id="ARBA00022679"/>
    </source>
</evidence>
<sequence length="417" mass="44227">MTVVQIPGSKSITARALFLAAAAEGSSVLRRPLLSDDSEGFVQGLATLGYRVDRQPEAWTIEGRPAGPAVAEAEVYCRDGATTARFLPALAAAGRGTFRFDASEQMRRRPLGPLTGALRELGVDLTHELAEGHHPLTVRADGIKGGALTLDAGLSSQFLTALLLVGPLTAEGLDITVSDLVSVPYVEMTLAMMRRFGNDARRVGDTFHVPPQPYRATDYLIEPDASTASYFLAAAALTGRTVTVPGLGSGSLQGDLRFAEVLRRMGAEVELGTDSVTVTGPERLSGVTVNMRDISDTVPTLAAIAPFAEGPVRIEDVYNTRVKECDRLAACEQNLAAMGIGVSTGRDWIEIQPGRPTPVTVACHGDHRIAMAFSVTALGLAKNGIPGALTLDDPGCVRKTFPGFHQALAELRAEWQL</sequence>
<accession>A0ABV6UVC1</accession>
<dbReference type="PIRSF" id="PIRSF000505">
    <property type="entry name" value="EPSPS"/>
    <property type="match status" value="1"/>
</dbReference>
<evidence type="ECO:0000256" key="7">
    <source>
        <dbReference type="HAMAP-Rule" id="MF_00210"/>
    </source>
</evidence>
<dbReference type="InterPro" id="IPR023193">
    <property type="entry name" value="EPSP_synthase_CS"/>
</dbReference>
<evidence type="ECO:0000256" key="3">
    <source>
        <dbReference type="ARBA" id="ARBA00022605"/>
    </source>
</evidence>
<evidence type="ECO:0000313" key="9">
    <source>
        <dbReference type="EMBL" id="MFC1405406.1"/>
    </source>
</evidence>
<feature type="binding site" evidence="7">
    <location>
        <position position="156"/>
    </location>
    <ligand>
        <name>3-phosphoshikimate</name>
        <dbReference type="ChEBI" id="CHEBI:145989"/>
    </ligand>
</feature>
<name>A0ABV6UVC1_9ACTN</name>
<dbReference type="NCBIfam" id="TIGR01356">
    <property type="entry name" value="aroA"/>
    <property type="match status" value="1"/>
</dbReference>
<dbReference type="Pfam" id="PF00275">
    <property type="entry name" value="EPSP_synthase"/>
    <property type="match status" value="1"/>
</dbReference>
<feature type="domain" description="Enolpyruvate transferase" evidence="8">
    <location>
        <begin position="3"/>
        <end position="408"/>
    </location>
</feature>
<comment type="caution">
    <text evidence="9">The sequence shown here is derived from an EMBL/GenBank/DDBJ whole genome shotgun (WGS) entry which is preliminary data.</text>
</comment>
<keyword evidence="3 7" id="KW-0028">Amino-acid biosynthesis</keyword>
<evidence type="ECO:0000256" key="5">
    <source>
        <dbReference type="ARBA" id="ARBA00023141"/>
    </source>
</evidence>
<dbReference type="PANTHER" id="PTHR21090:SF5">
    <property type="entry name" value="PENTAFUNCTIONAL AROM POLYPEPTIDE"/>
    <property type="match status" value="1"/>
</dbReference>
<feature type="binding site" evidence="7">
    <location>
        <position position="368"/>
    </location>
    <ligand>
        <name>phosphoenolpyruvate</name>
        <dbReference type="ChEBI" id="CHEBI:58702"/>
    </ligand>
</feature>
<dbReference type="PANTHER" id="PTHR21090">
    <property type="entry name" value="AROM/DEHYDROQUINATE SYNTHASE"/>
    <property type="match status" value="1"/>
</dbReference>
<gene>
    <name evidence="7 9" type="primary">aroA</name>
    <name evidence="9" type="ORF">ACEZDJ_29390</name>
</gene>